<dbReference type="GO" id="GO:0003743">
    <property type="term" value="F:translation initiation factor activity"/>
    <property type="evidence" value="ECO:0007669"/>
    <property type="project" value="UniProtKB-KW"/>
</dbReference>
<evidence type="ECO:0000313" key="7">
    <source>
        <dbReference type="Proteomes" id="UP000261087"/>
    </source>
</evidence>
<dbReference type="RefSeq" id="WP_004609753.1">
    <property type="nucleotide sequence ID" value="NZ_CABKNM010000006.1"/>
</dbReference>
<dbReference type="PROSITE" id="PS50935">
    <property type="entry name" value="SSB"/>
    <property type="match status" value="1"/>
</dbReference>
<name>A0A1Y4QAS0_9FIRM</name>
<dbReference type="InterPro" id="IPR012340">
    <property type="entry name" value="NA-bd_OB-fold"/>
</dbReference>
<dbReference type="CDD" id="cd04496">
    <property type="entry name" value="SSB_OBF"/>
    <property type="match status" value="1"/>
</dbReference>
<evidence type="ECO:0000313" key="5">
    <source>
        <dbReference type="EMBL" id="RGO11600.1"/>
    </source>
</evidence>
<evidence type="ECO:0000256" key="3">
    <source>
        <dbReference type="RuleBase" id="RU000524"/>
    </source>
</evidence>
<evidence type="ECO:0000313" key="4">
    <source>
        <dbReference type="EMBL" id="OUQ05767.1"/>
    </source>
</evidence>
<keyword evidence="4" id="KW-0648">Protein biosynthesis</keyword>
<proteinExistence type="predicted"/>
<dbReference type="PIRSF" id="PIRSF002070">
    <property type="entry name" value="SSB"/>
    <property type="match status" value="1"/>
</dbReference>
<dbReference type="Gene3D" id="2.40.50.140">
    <property type="entry name" value="Nucleic acid-binding proteins"/>
    <property type="match status" value="1"/>
</dbReference>
<reference evidence="5 7" key="3">
    <citation type="submission" date="2018-08" db="EMBL/GenBank/DDBJ databases">
        <title>A genome reference for cultivated species of the human gut microbiota.</title>
        <authorList>
            <person name="Zou Y."/>
            <person name="Xue W."/>
            <person name="Luo G."/>
        </authorList>
    </citation>
    <scope>NUCLEOTIDE SEQUENCE [LARGE SCALE GENOMIC DNA]</scope>
    <source>
        <strain evidence="5 7">OM02-6</strain>
    </source>
</reference>
<reference evidence="6" key="1">
    <citation type="submission" date="2017-04" db="EMBL/GenBank/DDBJ databases">
        <title>Function of individual gut microbiota members based on whole genome sequencing of pure cultures obtained from chicken caecum.</title>
        <authorList>
            <person name="Medvecky M."/>
            <person name="Cejkova D."/>
            <person name="Polansky O."/>
            <person name="Karasova D."/>
            <person name="Kubasova T."/>
            <person name="Cizek A."/>
            <person name="Rychlik I."/>
        </authorList>
    </citation>
    <scope>NUCLEOTIDE SEQUENCE [LARGE SCALE GENOMIC DNA]</scope>
    <source>
        <strain evidence="6">An149</strain>
    </source>
</reference>
<dbReference type="InterPro" id="IPR000424">
    <property type="entry name" value="Primosome_PriB/ssb"/>
</dbReference>
<gene>
    <name evidence="5" type="primary">ssb</name>
    <name evidence="4" type="ORF">B5E91_04955</name>
    <name evidence="5" type="ORF">DXB31_03620</name>
</gene>
<sequence length="111" mass="12215">MLNQVMLIGRLVDIPVMKTTKGGVKVANATLEIEQGFKNGLGAYESDYVTVSLWRGIAEMIIETALPGSMIAIKGRLHSRTFECSDSKVITSIEVIAEHVSLLDKYFRGNK</sequence>
<organism evidence="4 6">
    <name type="scientific">Thomasclavelia spiroformis</name>
    <dbReference type="NCBI Taxonomy" id="29348"/>
    <lineage>
        <taxon>Bacteria</taxon>
        <taxon>Bacillati</taxon>
        <taxon>Bacillota</taxon>
        <taxon>Erysipelotrichia</taxon>
        <taxon>Erysipelotrichales</taxon>
        <taxon>Coprobacillaceae</taxon>
        <taxon>Thomasclavelia</taxon>
    </lineage>
</organism>
<comment type="caution">
    <text evidence="4">The sequence shown here is derived from an EMBL/GenBank/DDBJ whole genome shotgun (WGS) entry which is preliminary data.</text>
</comment>
<reference evidence="4" key="2">
    <citation type="journal article" date="2018" name="BMC Genomics">
        <title>Whole genome sequencing and function prediction of 133 gut anaerobes isolated from chicken caecum in pure cultures.</title>
        <authorList>
            <person name="Medvecky M."/>
            <person name="Cejkova D."/>
            <person name="Polansky O."/>
            <person name="Karasova D."/>
            <person name="Kubasova T."/>
            <person name="Cizek A."/>
            <person name="Rychlik I."/>
        </authorList>
    </citation>
    <scope>NUCLEOTIDE SEQUENCE</scope>
    <source>
        <strain evidence="4">An149</strain>
    </source>
</reference>
<evidence type="ECO:0000256" key="1">
    <source>
        <dbReference type="ARBA" id="ARBA00023125"/>
    </source>
</evidence>
<keyword evidence="4" id="KW-0396">Initiation factor</keyword>
<evidence type="ECO:0000313" key="6">
    <source>
        <dbReference type="Proteomes" id="UP000196258"/>
    </source>
</evidence>
<dbReference type="InterPro" id="IPR011344">
    <property type="entry name" value="ssDNA-bd"/>
</dbReference>
<accession>A0A1Y4QAS0</accession>
<dbReference type="GO" id="GO:0003697">
    <property type="term" value="F:single-stranded DNA binding"/>
    <property type="evidence" value="ECO:0007669"/>
    <property type="project" value="InterPro"/>
</dbReference>
<protein>
    <recommendedName>
        <fullName evidence="2 3">Single-stranded DNA-binding protein</fullName>
    </recommendedName>
</protein>
<dbReference type="GeneID" id="94017436"/>
<dbReference type="AlphaFoldDB" id="A0A1Y4QAS0"/>
<dbReference type="GO" id="GO:0006260">
    <property type="term" value="P:DNA replication"/>
    <property type="evidence" value="ECO:0007669"/>
    <property type="project" value="InterPro"/>
</dbReference>
<dbReference type="EMBL" id="QSVF01000006">
    <property type="protein sequence ID" value="RGO11600.1"/>
    <property type="molecule type" value="Genomic_DNA"/>
</dbReference>
<dbReference type="Proteomes" id="UP000261087">
    <property type="component" value="Unassembled WGS sequence"/>
</dbReference>
<keyword evidence="1 2" id="KW-0238">DNA-binding</keyword>
<dbReference type="Pfam" id="PF00436">
    <property type="entry name" value="SSB"/>
    <property type="match status" value="1"/>
</dbReference>
<dbReference type="Proteomes" id="UP000196258">
    <property type="component" value="Unassembled WGS sequence"/>
</dbReference>
<dbReference type="SUPFAM" id="SSF50249">
    <property type="entry name" value="Nucleic acid-binding proteins"/>
    <property type="match status" value="1"/>
</dbReference>
<dbReference type="NCBIfam" id="TIGR00621">
    <property type="entry name" value="ssb"/>
    <property type="match status" value="1"/>
</dbReference>
<evidence type="ECO:0000256" key="2">
    <source>
        <dbReference type="PIRNR" id="PIRNR002070"/>
    </source>
</evidence>
<dbReference type="EMBL" id="NFLB01000004">
    <property type="protein sequence ID" value="OUQ05767.1"/>
    <property type="molecule type" value="Genomic_DNA"/>
</dbReference>